<dbReference type="SUPFAM" id="SSF56436">
    <property type="entry name" value="C-type lectin-like"/>
    <property type="match status" value="1"/>
</dbReference>
<dbReference type="Proteomes" id="UP000677803">
    <property type="component" value="Unassembled WGS sequence"/>
</dbReference>
<keyword evidence="4" id="KW-1185">Reference proteome</keyword>
<sequence length="144" mass="17009">DLTLVDVIYHNTSTTWFEAQSICRRNHADLLTVRGDLERQFSVRGGGWIGLSRKDNTSPWRWSRGDEKANFTSWEHDYPRKDKHCAWKKFETDKWRDEKCDGQHSFTCHKTTLVLVKENKTWEEALEHCRSLQAVQLEKQSSVL</sequence>
<feature type="non-terminal residue" evidence="3">
    <location>
        <position position="144"/>
    </location>
</feature>
<dbReference type="PANTHER" id="PTHR45784">
    <property type="entry name" value="C-TYPE LECTIN DOMAIN FAMILY 20 MEMBER A-RELATED"/>
    <property type="match status" value="1"/>
</dbReference>
<dbReference type="PANTHER" id="PTHR45784:SF8">
    <property type="entry name" value="C-TYPE MANNOSE RECEPTOR 2-RELATED"/>
    <property type="match status" value="1"/>
</dbReference>
<dbReference type="OrthoDB" id="6369810at2759"/>
<reference evidence="3" key="1">
    <citation type="submission" date="2021-05" db="EMBL/GenBank/DDBJ databases">
        <authorList>
            <person name="Tigano A."/>
        </authorList>
    </citation>
    <scope>NUCLEOTIDE SEQUENCE</scope>
</reference>
<organism evidence="3 4">
    <name type="scientific">Menidia menidia</name>
    <name type="common">Atlantic silverside</name>
    <dbReference type="NCBI Taxonomy" id="238744"/>
    <lineage>
        <taxon>Eukaryota</taxon>
        <taxon>Metazoa</taxon>
        <taxon>Chordata</taxon>
        <taxon>Craniata</taxon>
        <taxon>Vertebrata</taxon>
        <taxon>Euteleostomi</taxon>
        <taxon>Actinopterygii</taxon>
        <taxon>Neopterygii</taxon>
        <taxon>Teleostei</taxon>
        <taxon>Neoteleostei</taxon>
        <taxon>Acanthomorphata</taxon>
        <taxon>Ovalentaria</taxon>
        <taxon>Atherinomorphae</taxon>
        <taxon>Atheriniformes</taxon>
        <taxon>Atherinopsidae</taxon>
        <taxon>Menidiinae</taxon>
        <taxon>Menidia</taxon>
    </lineage>
</organism>
<protein>
    <submittedName>
        <fullName evidence="3">(Atlantic silverside) hypothetical protein</fullName>
    </submittedName>
</protein>
<accession>A0A8S4B1Y7</accession>
<gene>
    <name evidence="3" type="ORF">MMEN_LOCUS9179</name>
</gene>
<evidence type="ECO:0000313" key="3">
    <source>
        <dbReference type="EMBL" id="CAG5898650.1"/>
    </source>
</evidence>
<dbReference type="CDD" id="cd00037">
    <property type="entry name" value="CLECT"/>
    <property type="match status" value="1"/>
</dbReference>
<evidence type="ECO:0000256" key="1">
    <source>
        <dbReference type="ARBA" id="ARBA00023157"/>
    </source>
</evidence>
<dbReference type="InterPro" id="IPR001304">
    <property type="entry name" value="C-type_lectin-like"/>
</dbReference>
<dbReference type="InterPro" id="IPR016186">
    <property type="entry name" value="C-type_lectin-like/link_sf"/>
</dbReference>
<dbReference type="PROSITE" id="PS50041">
    <property type="entry name" value="C_TYPE_LECTIN_2"/>
    <property type="match status" value="1"/>
</dbReference>
<dbReference type="InterPro" id="IPR016187">
    <property type="entry name" value="CTDL_fold"/>
</dbReference>
<proteinExistence type="predicted"/>
<dbReference type="Pfam" id="PF00059">
    <property type="entry name" value="Lectin_C"/>
    <property type="match status" value="1"/>
</dbReference>
<dbReference type="InterPro" id="IPR018378">
    <property type="entry name" value="C-type_lectin_CS"/>
</dbReference>
<dbReference type="PROSITE" id="PS00615">
    <property type="entry name" value="C_TYPE_LECTIN_1"/>
    <property type="match status" value="1"/>
</dbReference>
<dbReference type="AlphaFoldDB" id="A0A8S4B1Y7"/>
<dbReference type="SMART" id="SM00034">
    <property type="entry name" value="CLECT"/>
    <property type="match status" value="1"/>
</dbReference>
<evidence type="ECO:0000313" key="4">
    <source>
        <dbReference type="Proteomes" id="UP000677803"/>
    </source>
</evidence>
<name>A0A8S4B1Y7_9TELE</name>
<evidence type="ECO:0000259" key="2">
    <source>
        <dbReference type="PROSITE" id="PS50041"/>
    </source>
</evidence>
<keyword evidence="1" id="KW-1015">Disulfide bond</keyword>
<feature type="domain" description="C-type lectin" evidence="2">
    <location>
        <begin position="9"/>
        <end position="109"/>
    </location>
</feature>
<comment type="caution">
    <text evidence="3">The sequence shown here is derived from an EMBL/GenBank/DDBJ whole genome shotgun (WGS) entry which is preliminary data.</text>
</comment>
<dbReference type="Gene3D" id="3.10.100.10">
    <property type="entry name" value="Mannose-Binding Protein A, subunit A"/>
    <property type="match status" value="1"/>
</dbReference>
<dbReference type="EMBL" id="CAJRST010008890">
    <property type="protein sequence ID" value="CAG5898650.1"/>
    <property type="molecule type" value="Genomic_DNA"/>
</dbReference>
<feature type="non-terminal residue" evidence="3">
    <location>
        <position position="1"/>
    </location>
</feature>